<feature type="non-terminal residue" evidence="2">
    <location>
        <position position="1"/>
    </location>
</feature>
<dbReference type="EMBL" id="BKCJ011833175">
    <property type="protein sequence ID" value="GFD56773.1"/>
    <property type="molecule type" value="Genomic_DNA"/>
</dbReference>
<organism evidence="2">
    <name type="scientific">Tanacetum cinerariifolium</name>
    <name type="common">Dalmatian daisy</name>
    <name type="synonym">Chrysanthemum cinerariifolium</name>
    <dbReference type="NCBI Taxonomy" id="118510"/>
    <lineage>
        <taxon>Eukaryota</taxon>
        <taxon>Viridiplantae</taxon>
        <taxon>Streptophyta</taxon>
        <taxon>Embryophyta</taxon>
        <taxon>Tracheophyta</taxon>
        <taxon>Spermatophyta</taxon>
        <taxon>Magnoliopsida</taxon>
        <taxon>eudicotyledons</taxon>
        <taxon>Gunneridae</taxon>
        <taxon>Pentapetalae</taxon>
        <taxon>asterids</taxon>
        <taxon>campanulids</taxon>
        <taxon>Asterales</taxon>
        <taxon>Asteraceae</taxon>
        <taxon>Asteroideae</taxon>
        <taxon>Anthemideae</taxon>
        <taxon>Anthemidinae</taxon>
        <taxon>Tanacetum</taxon>
    </lineage>
</organism>
<evidence type="ECO:0000256" key="1">
    <source>
        <dbReference type="SAM" id="MobiDB-lite"/>
    </source>
</evidence>
<name>A0A699XC66_TANCI</name>
<comment type="caution">
    <text evidence="2">The sequence shown here is derived from an EMBL/GenBank/DDBJ whole genome shotgun (WGS) entry which is preliminary data.</text>
</comment>
<dbReference type="AlphaFoldDB" id="A0A699XC66"/>
<proteinExistence type="predicted"/>
<sequence>GVFVAEVGFAALIARRAGAALRQQAPRRRGAGPVRAVPHRPPAAPPHRPAFGRRAAARGPGPAAAGGAPAAAAR</sequence>
<evidence type="ECO:0000313" key="2">
    <source>
        <dbReference type="EMBL" id="GFD56773.1"/>
    </source>
</evidence>
<feature type="compositionally biased region" description="Pro residues" evidence="1">
    <location>
        <begin position="39"/>
        <end position="48"/>
    </location>
</feature>
<reference evidence="2" key="1">
    <citation type="journal article" date="2019" name="Sci. Rep.">
        <title>Draft genome of Tanacetum cinerariifolium, the natural source of mosquito coil.</title>
        <authorList>
            <person name="Yamashiro T."/>
            <person name="Shiraishi A."/>
            <person name="Satake H."/>
            <person name="Nakayama K."/>
        </authorList>
    </citation>
    <scope>NUCLEOTIDE SEQUENCE</scope>
</reference>
<feature type="compositionally biased region" description="Low complexity" evidence="1">
    <location>
        <begin position="52"/>
        <end position="74"/>
    </location>
</feature>
<protein>
    <submittedName>
        <fullName evidence="2">Uncharacterized protein</fullName>
    </submittedName>
</protein>
<feature type="region of interest" description="Disordered" evidence="1">
    <location>
        <begin position="18"/>
        <end position="74"/>
    </location>
</feature>
<gene>
    <name evidence="2" type="ORF">Tci_928742</name>
</gene>
<accession>A0A699XC66</accession>